<dbReference type="PANTHER" id="PTHR47789">
    <property type="entry name" value="LAS SEVENTEEN-BINDING PROTEIN 5"/>
    <property type="match status" value="1"/>
</dbReference>
<dbReference type="CDD" id="cd16980">
    <property type="entry name" value="VHS_Lsb5"/>
    <property type="match status" value="1"/>
</dbReference>
<dbReference type="InterPro" id="IPR045007">
    <property type="entry name" value="LSB5"/>
</dbReference>
<dbReference type="EMBL" id="AFRT01002280">
    <property type="protein sequence ID" value="ELU38082.1"/>
    <property type="molecule type" value="Genomic_DNA"/>
</dbReference>
<dbReference type="GO" id="GO:0051666">
    <property type="term" value="P:actin cortical patch localization"/>
    <property type="evidence" value="ECO:0007669"/>
    <property type="project" value="TreeGrafter"/>
</dbReference>
<dbReference type="InterPro" id="IPR044103">
    <property type="entry name" value="GAT_LSB5"/>
</dbReference>
<protein>
    <submittedName>
        <fullName evidence="3">VHS domain-containing protein</fullName>
    </submittedName>
</protein>
<dbReference type="GO" id="GO:0007034">
    <property type="term" value="P:vacuolar transport"/>
    <property type="evidence" value="ECO:0007669"/>
    <property type="project" value="UniProtKB-ARBA"/>
</dbReference>
<dbReference type="Proteomes" id="UP000011668">
    <property type="component" value="Unassembled WGS sequence"/>
</dbReference>
<evidence type="ECO:0000256" key="1">
    <source>
        <dbReference type="SAM" id="MobiDB-lite"/>
    </source>
</evidence>
<feature type="region of interest" description="Disordered" evidence="1">
    <location>
        <begin position="832"/>
        <end position="854"/>
    </location>
</feature>
<dbReference type="GO" id="GO:0030479">
    <property type="term" value="C:actin cortical patch"/>
    <property type="evidence" value="ECO:0007669"/>
    <property type="project" value="TreeGrafter"/>
</dbReference>
<dbReference type="OrthoDB" id="10068368at2759"/>
<dbReference type="HOGENOM" id="CLU_299392_0_0_1"/>
<dbReference type="InterPro" id="IPR008942">
    <property type="entry name" value="ENTH_VHS"/>
</dbReference>
<dbReference type="SUPFAM" id="SSF48464">
    <property type="entry name" value="ENTH/VHS domain"/>
    <property type="match status" value="1"/>
</dbReference>
<feature type="region of interest" description="Disordered" evidence="1">
    <location>
        <begin position="650"/>
        <end position="721"/>
    </location>
</feature>
<keyword evidence="4" id="KW-1185">Reference proteome</keyword>
<evidence type="ECO:0000259" key="2">
    <source>
        <dbReference type="PROSITE" id="PS50179"/>
    </source>
</evidence>
<sequence length="1002" mass="111549">MDIHPSSRFNVTFTPRAAANQCVIQDPAKRNIVEGYIKRAIEDGDSMTMPSRPAPQGGVQRRALIVGALSSKSDDAKHMYCSKIAPEYEDYLDRELPTLTATATDVKLVHEMLLTFGYESKNIRILCDVCAGNGSSYPTRKNIIALRGLLVTGHGVHVLSDPNNGKEIQDSDWDPYREPKAKDTERSKFNSHPTGIATRKDVSDREHPRDMILDSTLNQCFSTLPEDCIITCTLDANLTPDLPTKVIGDGFRGKVTYSSGKASDLHENEHAKIGDISSHSNQITNNSNPAEDTSGVGGTIEAFARLVFQPLNVDPVMVTLHENIPEREKAMNRVKARILSWSASHQRQEAWDHNDGSAGLFTKSFTQACKELKATQSGTFTYKQLYHKANGKKLPIPVPNLSNCGVRWRMMNKTPSVEHEKYRETLYGIHSFRPGFIHHQAYPLIYDIPRYPSFSDGINIIGSPWFPKYLLEGSVRVMATSTLGLAKHALSTLTGEKPHVCHSIWGSRQTIFLRARYRQPTAHGNRIPELVESVNLQSGGAVEASRAIRKKLKYGNVHRQLRALTVSAHNLVFTTEVSKFDQYTAYLSSFAATFANDQLVDRIKLMSQDPMTDEHVKRKLMSVLASWHRQFKDDPKMHTVSNLYIQCGGGKKPVPSQTPTSPRPHAETLYEQHQRKAEEEARARAERKMKEREAKEEEKRKLKEEKLAAKERERKARSQPARRPFVYEAEKPKILQTIAEASQASTNLVNAVKRVNREQESVTTNADVQECLVTAKTVRKQLIRYIQLAIQKEEIIGTLLDTNERIIAAIQLYDKMSKSPDQDSDEEIRQTLASTAMGDKPQTGTTPGDDRDTELEKLQLRQRARIQREISRSSLRSSLTAGAVGAGAGAAGATALHPDLQDLAWGGASSSNLQAPLQPGGQDATTEAYTNRGSLSDFSDYDSSDEETHRNAAAGSSYNYREATSAPLSSQQADDDEDPFADPFADSNGVGTPGIPERRMQW</sequence>
<accession>L8WMS1</accession>
<feature type="region of interest" description="Disordered" evidence="1">
    <location>
        <begin position="161"/>
        <end position="206"/>
    </location>
</feature>
<reference evidence="3 4" key="1">
    <citation type="journal article" date="2013" name="Nat. Commun.">
        <title>The evolution and pathogenic mechanisms of the rice sheath blight pathogen.</title>
        <authorList>
            <person name="Zheng A."/>
            <person name="Lin R."/>
            <person name="Xu L."/>
            <person name="Qin P."/>
            <person name="Tang C."/>
            <person name="Ai P."/>
            <person name="Zhang D."/>
            <person name="Liu Y."/>
            <person name="Sun Z."/>
            <person name="Feng H."/>
            <person name="Wang Y."/>
            <person name="Chen Y."/>
            <person name="Liang X."/>
            <person name="Fu R."/>
            <person name="Li Q."/>
            <person name="Zhang J."/>
            <person name="Yu X."/>
            <person name="Xie Z."/>
            <person name="Ding L."/>
            <person name="Guan P."/>
            <person name="Tang J."/>
            <person name="Liang Y."/>
            <person name="Wang S."/>
            <person name="Deng Q."/>
            <person name="Li S."/>
            <person name="Zhu J."/>
            <person name="Wang L."/>
            <person name="Liu H."/>
            <person name="Li P."/>
        </authorList>
    </citation>
    <scope>NUCLEOTIDE SEQUENCE [LARGE SCALE GENOMIC DNA]</scope>
    <source>
        <strain evidence="4">AG-1 IA</strain>
    </source>
</reference>
<feature type="region of interest" description="Disordered" evidence="1">
    <location>
        <begin position="273"/>
        <end position="294"/>
    </location>
</feature>
<feature type="compositionally biased region" description="Basic and acidic residues" evidence="1">
    <location>
        <begin position="174"/>
        <end position="188"/>
    </location>
</feature>
<evidence type="ECO:0000313" key="4">
    <source>
        <dbReference type="Proteomes" id="UP000011668"/>
    </source>
</evidence>
<dbReference type="GO" id="GO:0043130">
    <property type="term" value="F:ubiquitin binding"/>
    <property type="evidence" value="ECO:0007669"/>
    <property type="project" value="InterPro"/>
</dbReference>
<proteinExistence type="predicted"/>
<feature type="compositionally biased region" description="Polar residues" evidence="1">
    <location>
        <begin position="277"/>
        <end position="291"/>
    </location>
</feature>
<dbReference type="GO" id="GO:0006897">
    <property type="term" value="P:endocytosis"/>
    <property type="evidence" value="ECO:0007669"/>
    <property type="project" value="InterPro"/>
</dbReference>
<dbReference type="GO" id="GO:0007015">
    <property type="term" value="P:actin filament organization"/>
    <property type="evidence" value="ECO:0007669"/>
    <property type="project" value="InterPro"/>
</dbReference>
<organism evidence="3 4">
    <name type="scientific">Thanatephorus cucumeris (strain AG1-IA)</name>
    <name type="common">Rice sheath blight fungus</name>
    <name type="synonym">Rhizoctonia solani</name>
    <dbReference type="NCBI Taxonomy" id="983506"/>
    <lineage>
        <taxon>Eukaryota</taxon>
        <taxon>Fungi</taxon>
        <taxon>Dikarya</taxon>
        <taxon>Basidiomycota</taxon>
        <taxon>Agaricomycotina</taxon>
        <taxon>Agaricomycetes</taxon>
        <taxon>Cantharellales</taxon>
        <taxon>Ceratobasidiaceae</taxon>
        <taxon>Rhizoctonia</taxon>
        <taxon>Rhizoctonia solani AG-1</taxon>
    </lineage>
</organism>
<feature type="region of interest" description="Disordered" evidence="1">
    <location>
        <begin position="911"/>
        <end position="1002"/>
    </location>
</feature>
<dbReference type="PANTHER" id="PTHR47789:SF1">
    <property type="entry name" value="LAS SEVENTEEN-BINDING PROTEIN 5"/>
    <property type="match status" value="1"/>
</dbReference>
<dbReference type="InterPro" id="IPR038425">
    <property type="entry name" value="GAT_sf"/>
</dbReference>
<name>L8WMS1_THACA</name>
<comment type="caution">
    <text evidence="3">The sequence shown here is derived from an EMBL/GenBank/DDBJ whole genome shotgun (WGS) entry which is preliminary data.</text>
</comment>
<dbReference type="GO" id="GO:0035091">
    <property type="term" value="F:phosphatidylinositol binding"/>
    <property type="evidence" value="ECO:0007669"/>
    <property type="project" value="InterPro"/>
</dbReference>
<feature type="compositionally biased region" description="Polar residues" evidence="1">
    <location>
        <begin position="923"/>
        <end position="933"/>
    </location>
</feature>
<gene>
    <name evidence="3" type="ORF">AG1IA_07889</name>
</gene>
<dbReference type="PROSITE" id="PS50179">
    <property type="entry name" value="VHS"/>
    <property type="match status" value="1"/>
</dbReference>
<dbReference type="Gene3D" id="1.20.58.160">
    <property type="match status" value="1"/>
</dbReference>
<feature type="compositionally biased region" description="Basic and acidic residues" evidence="1">
    <location>
        <begin position="664"/>
        <end position="716"/>
    </location>
</feature>
<dbReference type="STRING" id="983506.L8WMS1"/>
<dbReference type="CDD" id="cd14232">
    <property type="entry name" value="GAT_LSB5"/>
    <property type="match status" value="1"/>
</dbReference>
<dbReference type="AlphaFoldDB" id="L8WMS1"/>
<evidence type="ECO:0000313" key="3">
    <source>
        <dbReference type="EMBL" id="ELU38082.1"/>
    </source>
</evidence>
<feature type="domain" description="VHS" evidence="2">
    <location>
        <begin position="529"/>
        <end position="644"/>
    </location>
</feature>
<dbReference type="SUPFAM" id="SSF89009">
    <property type="entry name" value="GAT-like domain"/>
    <property type="match status" value="1"/>
</dbReference>
<dbReference type="InterPro" id="IPR002014">
    <property type="entry name" value="VHS_dom"/>
</dbReference>
<dbReference type="Gene3D" id="3.40.50.1460">
    <property type="match status" value="1"/>
</dbReference>
<dbReference type="Gene3D" id="1.25.40.90">
    <property type="match status" value="1"/>
</dbReference>